<evidence type="ECO:0000313" key="2">
    <source>
        <dbReference type="Proteomes" id="UP001396334"/>
    </source>
</evidence>
<reference evidence="1 2" key="1">
    <citation type="journal article" date="2024" name="G3 (Bethesda)">
        <title>Genome assembly of Hibiscus sabdariffa L. provides insights into metabolisms of medicinal natural products.</title>
        <authorList>
            <person name="Kim T."/>
        </authorList>
    </citation>
    <scope>NUCLEOTIDE SEQUENCE [LARGE SCALE GENOMIC DNA]</scope>
    <source>
        <strain evidence="1">TK-2024</strain>
        <tissue evidence="1">Old leaves</tissue>
    </source>
</reference>
<gene>
    <name evidence="1" type="ORF">V6N11_056143</name>
</gene>
<proteinExistence type="predicted"/>
<name>A0ABR2T2X8_9ROSI</name>
<comment type="caution">
    <text evidence="1">The sequence shown here is derived from an EMBL/GenBank/DDBJ whole genome shotgun (WGS) entry which is preliminary data.</text>
</comment>
<sequence length="107" mass="12700">MLMKSRSLSILLLIGRGRKSGLVLYLTNSGPLRSKLLQTQNMLQQDTSRDFLPRAERRNLKRDCVFTRIFCWISQYEGRIKRRPRSFIVKDLKPMHVKDNLECKFSR</sequence>
<dbReference type="Proteomes" id="UP001396334">
    <property type="component" value="Unassembled WGS sequence"/>
</dbReference>
<dbReference type="EMBL" id="JBBPBN010000009">
    <property type="protein sequence ID" value="KAK9031857.1"/>
    <property type="molecule type" value="Genomic_DNA"/>
</dbReference>
<accession>A0ABR2T2X8</accession>
<organism evidence="1 2">
    <name type="scientific">Hibiscus sabdariffa</name>
    <name type="common">roselle</name>
    <dbReference type="NCBI Taxonomy" id="183260"/>
    <lineage>
        <taxon>Eukaryota</taxon>
        <taxon>Viridiplantae</taxon>
        <taxon>Streptophyta</taxon>
        <taxon>Embryophyta</taxon>
        <taxon>Tracheophyta</taxon>
        <taxon>Spermatophyta</taxon>
        <taxon>Magnoliopsida</taxon>
        <taxon>eudicotyledons</taxon>
        <taxon>Gunneridae</taxon>
        <taxon>Pentapetalae</taxon>
        <taxon>rosids</taxon>
        <taxon>malvids</taxon>
        <taxon>Malvales</taxon>
        <taxon>Malvaceae</taxon>
        <taxon>Malvoideae</taxon>
        <taxon>Hibiscus</taxon>
    </lineage>
</organism>
<keyword evidence="2" id="KW-1185">Reference proteome</keyword>
<evidence type="ECO:0000313" key="1">
    <source>
        <dbReference type="EMBL" id="KAK9031857.1"/>
    </source>
</evidence>
<protein>
    <submittedName>
        <fullName evidence="1">Uncharacterized protein</fullName>
    </submittedName>
</protein>